<dbReference type="Pfam" id="PF04889">
    <property type="entry name" value="Cwf_Cwc_15"/>
    <property type="match status" value="1"/>
</dbReference>
<dbReference type="SUPFAM" id="SSF57501">
    <property type="entry name" value="Cystine-knot cytokines"/>
    <property type="match status" value="1"/>
</dbReference>
<keyword evidence="7" id="KW-1015">Disulfide bond</keyword>
<organism evidence="13 14">
    <name type="scientific">Plutella xylostella</name>
    <name type="common">Diamondback moth</name>
    <name type="synonym">Plutella maculipennis</name>
    <dbReference type="NCBI Taxonomy" id="51655"/>
    <lineage>
        <taxon>Eukaryota</taxon>
        <taxon>Metazoa</taxon>
        <taxon>Ecdysozoa</taxon>
        <taxon>Arthropoda</taxon>
        <taxon>Hexapoda</taxon>
        <taxon>Insecta</taxon>
        <taxon>Pterygota</taxon>
        <taxon>Neoptera</taxon>
        <taxon>Endopterygota</taxon>
        <taxon>Lepidoptera</taxon>
        <taxon>Glossata</taxon>
        <taxon>Ditrysia</taxon>
        <taxon>Yponomeutoidea</taxon>
        <taxon>Plutellidae</taxon>
        <taxon>Plutella</taxon>
    </lineage>
</organism>
<comment type="subcellular location">
    <subcellularLocation>
        <location evidence="1">Secreted</location>
    </subcellularLocation>
</comment>
<evidence type="ECO:0000256" key="7">
    <source>
        <dbReference type="ARBA" id="ARBA00023157"/>
    </source>
</evidence>
<feature type="compositionally biased region" description="Basic and acidic residues" evidence="11">
    <location>
        <begin position="52"/>
        <end position="88"/>
    </location>
</feature>
<evidence type="ECO:0000313" key="13">
    <source>
        <dbReference type="EMBL" id="CAG9099604.1"/>
    </source>
</evidence>
<keyword evidence="14" id="KW-1185">Reference proteome</keyword>
<evidence type="ECO:0000313" key="14">
    <source>
        <dbReference type="Proteomes" id="UP000653454"/>
    </source>
</evidence>
<evidence type="ECO:0000256" key="3">
    <source>
        <dbReference type="ARBA" id="ARBA00022514"/>
    </source>
</evidence>
<comment type="similarity">
    <text evidence="2 9">Belongs to the TGF-beta family.</text>
</comment>
<reference evidence="13" key="1">
    <citation type="submission" date="2020-11" db="EMBL/GenBank/DDBJ databases">
        <authorList>
            <person name="Whiteford S."/>
        </authorList>
    </citation>
    <scope>NUCLEOTIDE SEQUENCE</scope>
</reference>
<accession>A0A8S4DI81</accession>
<gene>
    <name evidence="13" type="ORF">PLXY2_LOCUS2248</name>
</gene>
<dbReference type="GO" id="GO:0005125">
    <property type="term" value="F:cytokine activity"/>
    <property type="evidence" value="ECO:0007669"/>
    <property type="project" value="UniProtKB-KW"/>
</dbReference>
<keyword evidence="6 9" id="KW-0339">Growth factor</keyword>
<dbReference type="Gene3D" id="2.60.120.970">
    <property type="match status" value="1"/>
</dbReference>
<evidence type="ECO:0000256" key="8">
    <source>
        <dbReference type="ARBA" id="ARBA00023180"/>
    </source>
</evidence>
<keyword evidence="8" id="KW-0325">Glycoprotein</keyword>
<dbReference type="SMART" id="SM00204">
    <property type="entry name" value="TGFB"/>
    <property type="match status" value="1"/>
</dbReference>
<feature type="compositionally biased region" description="Acidic residues" evidence="11">
    <location>
        <begin position="97"/>
        <end position="114"/>
    </location>
</feature>
<protein>
    <submittedName>
        <fullName evidence="13">(diamondback moth) hypothetical protein</fullName>
    </submittedName>
</protein>
<evidence type="ECO:0000256" key="11">
    <source>
        <dbReference type="SAM" id="MobiDB-lite"/>
    </source>
</evidence>
<dbReference type="InterPro" id="IPR017948">
    <property type="entry name" value="TGFb_CS"/>
</dbReference>
<name>A0A8S4DI81_PLUXY</name>
<dbReference type="PANTHER" id="PTHR11848">
    <property type="entry name" value="TGF-BETA FAMILY"/>
    <property type="match status" value="1"/>
</dbReference>
<feature type="coiled-coil region" evidence="10">
    <location>
        <begin position="118"/>
        <end position="152"/>
    </location>
</feature>
<dbReference type="InterPro" id="IPR029034">
    <property type="entry name" value="Cystine-knot_cytokine"/>
</dbReference>
<dbReference type="GO" id="GO:0005615">
    <property type="term" value="C:extracellular space"/>
    <property type="evidence" value="ECO:0007669"/>
    <property type="project" value="UniProtKB-KW"/>
</dbReference>
<keyword evidence="4" id="KW-0964">Secreted</keyword>
<sequence>MTTAARPTFDPARGGSGRGEKDLSALSRQYSSRDLPSHTKLKYREQGQGTTEELRSRDFRKELDEREKEGKVSGGRRQPEPVAKRPKLDQVPAASLDADDPLEGDSSDSDDSDDDTAALLAELNKIKKERALEQAKKEAEKKQEEERIRMENILSGNPLLNYSSAGQSDDLKVKRRWDDDVVFKNCARSEPDKKANSFINDSLHPKWLTTIIVLWKLLCALATQNVDVIERTAPELRLRCVKRAPRRGRRGSPTLSGQAPAVAASLAMCALSAAWRCACVLALAAAARAALSGLYIDNGIDQTIIHHSMTKHERLVVEHEILDLLGLGSRPRRARAPPARSAAPSFLLDVYKQLAEEPEQARPTRSSELALSGDEQQAIDQSDLIMTFQSKKHHLGALRHGHGRHVWFEVAGAPGDASALLTAELRLHQASTATENPGELYTVVVHRVISVDSKGGLQLERVVATNTSAGAEGWLELNVTGALGAWLTAPADNRGFFVTVHPHSQPERNVKPEEVGLEERRGVAAEGKQPFVVAFFKGGPRLGAADPGPRRKREARRWRSQGYSDNFLRNPLNDTAHWTTRSCEIQTLYVSFKDLEWQDWIIAPDGYGAFYCSGECNFPLNAHKNATNHAIVQTLVHLLNPSQVPKPSCAPIKLSPISVLYYTDDSNVILRKYKNMVVKSCGCH</sequence>
<comment type="caution">
    <text evidence="13">The sequence shown here is derived from an EMBL/GenBank/DDBJ whole genome shotgun (WGS) entry which is preliminary data.</text>
</comment>
<dbReference type="GO" id="GO:0032502">
    <property type="term" value="P:developmental process"/>
    <property type="evidence" value="ECO:0007669"/>
    <property type="project" value="UniProtKB-ARBA"/>
</dbReference>
<evidence type="ECO:0000256" key="6">
    <source>
        <dbReference type="ARBA" id="ARBA00023030"/>
    </source>
</evidence>
<dbReference type="InterPro" id="IPR001839">
    <property type="entry name" value="TGF-b_C"/>
</dbReference>
<keyword evidence="5" id="KW-0732">Signal</keyword>
<evidence type="ECO:0000256" key="5">
    <source>
        <dbReference type="ARBA" id="ARBA00022729"/>
    </source>
</evidence>
<dbReference type="CDD" id="cd13761">
    <property type="entry name" value="TGF_beta_BMP5_like"/>
    <property type="match status" value="1"/>
</dbReference>
<dbReference type="GO" id="GO:0008083">
    <property type="term" value="F:growth factor activity"/>
    <property type="evidence" value="ECO:0007669"/>
    <property type="project" value="UniProtKB-KW"/>
</dbReference>
<dbReference type="Pfam" id="PF00688">
    <property type="entry name" value="TGFb_propeptide"/>
    <property type="match status" value="1"/>
</dbReference>
<dbReference type="PANTHER" id="PTHR11848:SF310">
    <property type="entry name" value="PROTEIN 60A-RELATED"/>
    <property type="match status" value="1"/>
</dbReference>
<feature type="domain" description="TGF-beta family profile" evidence="12">
    <location>
        <begin position="556"/>
        <end position="684"/>
    </location>
</feature>
<dbReference type="Pfam" id="PF00019">
    <property type="entry name" value="TGF_beta"/>
    <property type="match status" value="1"/>
</dbReference>
<evidence type="ECO:0000256" key="9">
    <source>
        <dbReference type="RuleBase" id="RU000354"/>
    </source>
</evidence>
<feature type="region of interest" description="Disordered" evidence="11">
    <location>
        <begin position="1"/>
        <end position="114"/>
    </location>
</feature>
<dbReference type="PROSITE" id="PS00250">
    <property type="entry name" value="TGF_BETA_1"/>
    <property type="match status" value="1"/>
</dbReference>
<evidence type="ECO:0000256" key="1">
    <source>
        <dbReference type="ARBA" id="ARBA00004613"/>
    </source>
</evidence>
<proteinExistence type="inferred from homology"/>
<evidence type="ECO:0000256" key="2">
    <source>
        <dbReference type="ARBA" id="ARBA00006656"/>
    </source>
</evidence>
<dbReference type="GO" id="GO:0000398">
    <property type="term" value="P:mRNA splicing, via spliceosome"/>
    <property type="evidence" value="ECO:0007669"/>
    <property type="project" value="InterPro"/>
</dbReference>
<dbReference type="AlphaFoldDB" id="A0A8S4DI81"/>
<evidence type="ECO:0000256" key="4">
    <source>
        <dbReference type="ARBA" id="ARBA00022525"/>
    </source>
</evidence>
<dbReference type="FunFam" id="2.10.90.10:FF:000003">
    <property type="entry name" value="Bone morphogenetic protein 5"/>
    <property type="match status" value="1"/>
</dbReference>
<evidence type="ECO:0000256" key="10">
    <source>
        <dbReference type="SAM" id="Coils"/>
    </source>
</evidence>
<dbReference type="Proteomes" id="UP000653454">
    <property type="component" value="Unassembled WGS sequence"/>
</dbReference>
<keyword evidence="10" id="KW-0175">Coiled coil</keyword>
<dbReference type="PROSITE" id="PS51362">
    <property type="entry name" value="TGF_BETA_2"/>
    <property type="match status" value="1"/>
</dbReference>
<dbReference type="Gene3D" id="2.10.90.10">
    <property type="entry name" value="Cystine-knot cytokines"/>
    <property type="match status" value="1"/>
</dbReference>
<dbReference type="InterPro" id="IPR006973">
    <property type="entry name" value="Cwf_Cwc_15"/>
</dbReference>
<evidence type="ECO:0000259" key="12">
    <source>
        <dbReference type="PROSITE" id="PS51362"/>
    </source>
</evidence>
<keyword evidence="3" id="KW-0202">Cytokine</keyword>
<dbReference type="GO" id="GO:0005681">
    <property type="term" value="C:spliceosomal complex"/>
    <property type="evidence" value="ECO:0007669"/>
    <property type="project" value="InterPro"/>
</dbReference>
<dbReference type="InterPro" id="IPR001111">
    <property type="entry name" value="TGF-b_propeptide"/>
</dbReference>
<dbReference type="InterPro" id="IPR015615">
    <property type="entry name" value="TGF-beta-rel"/>
</dbReference>
<dbReference type="EMBL" id="CAJHNJ030000005">
    <property type="protein sequence ID" value="CAG9099604.1"/>
    <property type="molecule type" value="Genomic_DNA"/>
</dbReference>